<reference evidence="3" key="1">
    <citation type="submission" date="2020-02" db="EMBL/GenBank/DDBJ databases">
        <authorList>
            <person name="Meier V. D."/>
        </authorList>
    </citation>
    <scope>NUCLEOTIDE SEQUENCE</scope>
    <source>
        <strain evidence="3">AVDCRST_MAG19</strain>
    </source>
</reference>
<dbReference type="AlphaFoldDB" id="A0A6J4VCN4"/>
<evidence type="ECO:0000259" key="2">
    <source>
        <dbReference type="Pfam" id="PF13340"/>
    </source>
</evidence>
<feature type="region of interest" description="Disordered" evidence="1">
    <location>
        <begin position="106"/>
        <end position="147"/>
    </location>
</feature>
<dbReference type="InterPro" id="IPR025161">
    <property type="entry name" value="IS402-like_dom"/>
</dbReference>
<dbReference type="PANTHER" id="PTHR46637:SF1">
    <property type="entry name" value="BLL5188 PROTEIN"/>
    <property type="match status" value="1"/>
</dbReference>
<sequence>MRERELTDAQWAALEPHLPPRRPATGRPAKDHRTVVEGILWRLRTGAPWRDAPERYGPWQTLYSRFRRWQRAGVWDRALAAVQAEADARGELDWTLHFLDGTTVRAHPHAAGAKRGAATRRSAAPAAAGGPSSTSAPSAAASRSASS</sequence>
<proteinExistence type="predicted"/>
<evidence type="ECO:0000313" key="3">
    <source>
        <dbReference type="EMBL" id="CAA9575011.1"/>
    </source>
</evidence>
<protein>
    <submittedName>
        <fullName evidence="3">Mobile element protein</fullName>
    </submittedName>
</protein>
<feature type="compositionally biased region" description="Low complexity" evidence="1">
    <location>
        <begin position="109"/>
        <end position="147"/>
    </location>
</feature>
<dbReference type="PANTHER" id="PTHR46637">
    <property type="entry name" value="TIS1421-TRANSPOSASE PROTEIN A"/>
    <property type="match status" value="1"/>
</dbReference>
<dbReference type="NCBIfam" id="NF033580">
    <property type="entry name" value="transpos_IS5_3"/>
    <property type="match status" value="1"/>
</dbReference>
<feature type="domain" description="Insertion element IS402-like" evidence="2">
    <location>
        <begin position="6"/>
        <end position="78"/>
    </location>
</feature>
<gene>
    <name evidence="3" type="ORF">AVDCRST_MAG19-3228</name>
</gene>
<accession>A0A6J4VCN4</accession>
<dbReference type="InterPro" id="IPR052909">
    <property type="entry name" value="Transposase_6_like"/>
</dbReference>
<organism evidence="3">
    <name type="scientific">uncultured Thermomicrobiales bacterium</name>
    <dbReference type="NCBI Taxonomy" id="1645740"/>
    <lineage>
        <taxon>Bacteria</taxon>
        <taxon>Pseudomonadati</taxon>
        <taxon>Thermomicrobiota</taxon>
        <taxon>Thermomicrobia</taxon>
        <taxon>Thermomicrobiales</taxon>
        <taxon>environmental samples</taxon>
    </lineage>
</organism>
<name>A0A6J4VCN4_9BACT</name>
<evidence type="ECO:0000256" key="1">
    <source>
        <dbReference type="SAM" id="MobiDB-lite"/>
    </source>
</evidence>
<dbReference type="Pfam" id="PF13340">
    <property type="entry name" value="DUF4096"/>
    <property type="match status" value="1"/>
</dbReference>
<dbReference type="EMBL" id="CADCWL010000175">
    <property type="protein sequence ID" value="CAA9575011.1"/>
    <property type="molecule type" value="Genomic_DNA"/>
</dbReference>